<evidence type="ECO:0000313" key="2">
    <source>
        <dbReference type="Proteomes" id="UP000024635"/>
    </source>
</evidence>
<protein>
    <recommendedName>
        <fullName evidence="3">SCP domain-containing protein</fullName>
    </recommendedName>
</protein>
<keyword evidence="2" id="KW-1185">Reference proteome</keyword>
<organism evidence="1 2">
    <name type="scientific">Ancylostoma ceylanicum</name>
    <dbReference type="NCBI Taxonomy" id="53326"/>
    <lineage>
        <taxon>Eukaryota</taxon>
        <taxon>Metazoa</taxon>
        <taxon>Ecdysozoa</taxon>
        <taxon>Nematoda</taxon>
        <taxon>Chromadorea</taxon>
        <taxon>Rhabditida</taxon>
        <taxon>Rhabditina</taxon>
        <taxon>Rhabditomorpha</taxon>
        <taxon>Strongyloidea</taxon>
        <taxon>Ancylostomatidae</taxon>
        <taxon>Ancylostomatinae</taxon>
        <taxon>Ancylostoma</taxon>
    </lineage>
</organism>
<evidence type="ECO:0008006" key="3">
    <source>
        <dbReference type="Google" id="ProtNLM"/>
    </source>
</evidence>
<dbReference type="Gene3D" id="3.40.33.10">
    <property type="entry name" value="CAP"/>
    <property type="match status" value="1"/>
</dbReference>
<dbReference type="InterPro" id="IPR035940">
    <property type="entry name" value="CAP_sf"/>
</dbReference>
<dbReference type="Proteomes" id="UP000024635">
    <property type="component" value="Unassembled WGS sequence"/>
</dbReference>
<proteinExistence type="predicted"/>
<dbReference type="OrthoDB" id="5874910at2759"/>
<reference evidence="2" key="1">
    <citation type="journal article" date="2015" name="Nat. Genet.">
        <title>The genome and transcriptome of the zoonotic hookworm Ancylostoma ceylanicum identify infection-specific gene families.</title>
        <authorList>
            <person name="Schwarz E.M."/>
            <person name="Hu Y."/>
            <person name="Antoshechkin I."/>
            <person name="Miller M.M."/>
            <person name="Sternberg P.W."/>
            <person name="Aroian R.V."/>
        </authorList>
    </citation>
    <scope>NUCLEOTIDE SEQUENCE</scope>
    <source>
        <strain evidence="2">HY135</strain>
    </source>
</reference>
<evidence type="ECO:0000313" key="1">
    <source>
        <dbReference type="EMBL" id="EYC30010.1"/>
    </source>
</evidence>
<dbReference type="AlphaFoldDB" id="A0A016VRI9"/>
<gene>
    <name evidence="1" type="primary">Acey_s0005.g2392</name>
    <name evidence="1" type="ORF">Y032_0005g2392</name>
</gene>
<accession>A0A016VRI9</accession>
<name>A0A016VRI9_9BILA</name>
<dbReference type="EMBL" id="JARK01001341">
    <property type="protein sequence ID" value="EYC30010.1"/>
    <property type="molecule type" value="Genomic_DNA"/>
</dbReference>
<sequence length="87" mass="9737">MLSRLFSDYENYADPDISKFLQTNLGFIDNVGLDDITATSVNYKQNALTYVYSNAVRATTTEIGCTLKKCDIGGFKMFIAYCLTNQP</sequence>
<comment type="caution">
    <text evidence="1">The sequence shown here is derived from an EMBL/GenBank/DDBJ whole genome shotgun (WGS) entry which is preliminary data.</text>
</comment>